<organism evidence="3 4">
    <name type="scientific">Cucurbita argyrosperma subsp. sororia</name>
    <dbReference type="NCBI Taxonomy" id="37648"/>
    <lineage>
        <taxon>Eukaryota</taxon>
        <taxon>Viridiplantae</taxon>
        <taxon>Streptophyta</taxon>
        <taxon>Embryophyta</taxon>
        <taxon>Tracheophyta</taxon>
        <taxon>Spermatophyta</taxon>
        <taxon>Magnoliopsida</taxon>
        <taxon>eudicotyledons</taxon>
        <taxon>Gunneridae</taxon>
        <taxon>Pentapetalae</taxon>
        <taxon>rosids</taxon>
        <taxon>fabids</taxon>
        <taxon>Cucurbitales</taxon>
        <taxon>Cucurbitaceae</taxon>
        <taxon>Cucurbiteae</taxon>
        <taxon>Cucurbita</taxon>
    </lineage>
</organism>
<dbReference type="Pfam" id="PF24938">
    <property type="entry name" value="DUF7755"/>
    <property type="match status" value="1"/>
</dbReference>
<protein>
    <recommendedName>
        <fullName evidence="2">DUF7755 domain-containing protein</fullName>
    </recommendedName>
</protein>
<feature type="non-terminal residue" evidence="3">
    <location>
        <position position="1"/>
    </location>
</feature>
<dbReference type="AlphaFoldDB" id="A0AAV6N0U7"/>
<keyword evidence="1" id="KW-1133">Transmembrane helix</keyword>
<proteinExistence type="predicted"/>
<dbReference type="PANTHER" id="PTHR36330:SF2">
    <property type="entry name" value="LIPASE_LIPOOXYGENASE, PLAT_LH2 FAMILY PROTEIN"/>
    <property type="match status" value="1"/>
</dbReference>
<evidence type="ECO:0000256" key="1">
    <source>
        <dbReference type="SAM" id="Phobius"/>
    </source>
</evidence>
<feature type="transmembrane region" description="Helical" evidence="1">
    <location>
        <begin position="334"/>
        <end position="352"/>
    </location>
</feature>
<dbReference type="PANTHER" id="PTHR36330">
    <property type="entry name" value="LIPASE/LIPOOXYGENASE, PLAT/LH2 FAMILY PROTEIN"/>
    <property type="match status" value="1"/>
</dbReference>
<dbReference type="Proteomes" id="UP000685013">
    <property type="component" value="Chromosome 10"/>
</dbReference>
<sequence length="440" mass="48379">MIRKHVEPLKVSGFVEMDCVTPMFLWCAGVVDMDALAPRHLIFASQKSFTSGRKSLNSVFSRSICSRYSVSRFRIRAKRSRFQDFQDYAKPSHLLQASEVEVCTKTSIEKILSSMKGDESHVLFKVDISTSKLYGSSLSDMNAGILLCLIDEKGNSILQRIPASLTTDHYHSKEKDVLDGPEILLFQRGSSDEFVLKGPKLGRLGSVWLSVDSGQWRLGSLSLYVISQLKSEGHELQYMCLKYEFPAEDILLGEGSDNSMVELRPCLVSEVRGIEPLFFLNRSSNLSNLATIDSISNEESMKEYADLKLSLLTYDALLILAGTSVSSFSAGENAGFAFFAGGILGFLYLLLLQRSVDELPAPTSNSETTGNEDRQYRGPLSVLALAVGLSIITVKFNLGDSTMMLSPKEVVIGMLGFLACKVAVVLAAVKPMALGRKVNE</sequence>
<feature type="transmembrane region" description="Helical" evidence="1">
    <location>
        <begin position="410"/>
        <end position="429"/>
    </location>
</feature>
<evidence type="ECO:0000313" key="4">
    <source>
        <dbReference type="Proteomes" id="UP000685013"/>
    </source>
</evidence>
<keyword evidence="1" id="KW-0472">Membrane</keyword>
<evidence type="ECO:0000259" key="2">
    <source>
        <dbReference type="Pfam" id="PF24938"/>
    </source>
</evidence>
<feature type="domain" description="DUF7755" evidence="2">
    <location>
        <begin position="123"/>
        <end position="268"/>
    </location>
</feature>
<accession>A0AAV6N0U7</accession>
<feature type="transmembrane region" description="Helical" evidence="1">
    <location>
        <begin position="380"/>
        <end position="398"/>
    </location>
</feature>
<keyword evidence="4" id="KW-1185">Reference proteome</keyword>
<gene>
    <name evidence="3" type="ORF">SDJN03_15565</name>
</gene>
<name>A0AAV6N0U7_9ROSI</name>
<comment type="caution">
    <text evidence="3">The sequence shown here is derived from an EMBL/GenBank/DDBJ whole genome shotgun (WGS) entry which is preliminary data.</text>
</comment>
<reference evidence="3 4" key="1">
    <citation type="journal article" date="2021" name="Hortic Res">
        <title>The domestication of Cucurbita argyrosperma as revealed by the genome of its wild relative.</title>
        <authorList>
            <person name="Barrera-Redondo J."/>
            <person name="Sanchez-de la Vega G."/>
            <person name="Aguirre-Liguori J.A."/>
            <person name="Castellanos-Morales G."/>
            <person name="Gutierrez-Guerrero Y.T."/>
            <person name="Aguirre-Dugua X."/>
            <person name="Aguirre-Planter E."/>
            <person name="Tenaillon M.I."/>
            <person name="Lira-Saade R."/>
            <person name="Eguiarte L.E."/>
        </authorList>
    </citation>
    <scope>NUCLEOTIDE SEQUENCE [LARGE SCALE GENOMIC DNA]</scope>
    <source>
        <strain evidence="3">JBR-2021</strain>
    </source>
</reference>
<dbReference type="EMBL" id="JAGKQH010000010">
    <property type="protein sequence ID" value="KAG6590142.1"/>
    <property type="molecule type" value="Genomic_DNA"/>
</dbReference>
<keyword evidence="1" id="KW-0812">Transmembrane</keyword>
<evidence type="ECO:0000313" key="3">
    <source>
        <dbReference type="EMBL" id="KAG6590142.1"/>
    </source>
</evidence>
<dbReference type="InterPro" id="IPR056657">
    <property type="entry name" value="DUF7755"/>
</dbReference>